<organism evidence="1">
    <name type="scientific">Amphimedon queenslandica</name>
    <name type="common">Sponge</name>
    <dbReference type="NCBI Taxonomy" id="400682"/>
    <lineage>
        <taxon>Eukaryota</taxon>
        <taxon>Metazoa</taxon>
        <taxon>Porifera</taxon>
        <taxon>Demospongiae</taxon>
        <taxon>Heteroscleromorpha</taxon>
        <taxon>Haplosclerida</taxon>
        <taxon>Niphatidae</taxon>
        <taxon>Amphimedon</taxon>
    </lineage>
</organism>
<dbReference type="EnsemblMetazoa" id="Aqu2.1.18609_001">
    <property type="protein sequence ID" value="Aqu2.1.18609_001"/>
    <property type="gene ID" value="Aqu2.1.18609"/>
</dbReference>
<dbReference type="InParanoid" id="A0A1X7TTV4"/>
<dbReference type="OrthoDB" id="6614843at2759"/>
<evidence type="ECO:0000313" key="1">
    <source>
        <dbReference type="EnsemblMetazoa" id="Aqu2.1.18609_001"/>
    </source>
</evidence>
<name>A0A1X7TTV4_AMPQE</name>
<dbReference type="AlphaFoldDB" id="A0A1X7TTV4"/>
<accession>A0A1X7TTV4</accession>
<sequence>MCHGSKPETPVSKPLTNFKKALEILSKHTDKDHHRGSIVKSEEFMKVISNVQLPIASVFNTAVADQVALNRQKLMSIFKTIVLCRKQNISLCSHRFIFTDLEKDITDSGYHGNFLAQLCFRTDPDDTVLQDHLARPSRNATYTSSYSE</sequence>
<protein>
    <submittedName>
        <fullName evidence="1">Uncharacterized protein</fullName>
    </submittedName>
</protein>
<proteinExistence type="predicted"/>
<reference evidence="1" key="1">
    <citation type="submission" date="2017-05" db="UniProtKB">
        <authorList>
            <consortium name="EnsemblMetazoa"/>
        </authorList>
    </citation>
    <scope>IDENTIFICATION</scope>
</reference>